<organism evidence="2 3">
    <name type="scientific">Streptomyces tubercidicus</name>
    <dbReference type="NCBI Taxonomy" id="47759"/>
    <lineage>
        <taxon>Bacteria</taxon>
        <taxon>Bacillati</taxon>
        <taxon>Actinomycetota</taxon>
        <taxon>Actinomycetes</taxon>
        <taxon>Kitasatosporales</taxon>
        <taxon>Streptomycetaceae</taxon>
        <taxon>Streptomyces</taxon>
    </lineage>
</organism>
<accession>A0A640V209</accession>
<proteinExistence type="predicted"/>
<dbReference type="Pfam" id="PF02945">
    <property type="entry name" value="Endonuclease_7"/>
    <property type="match status" value="1"/>
</dbReference>
<dbReference type="InterPro" id="IPR004211">
    <property type="entry name" value="Endonuclease_7"/>
</dbReference>
<evidence type="ECO:0000313" key="3">
    <source>
        <dbReference type="Proteomes" id="UP000431826"/>
    </source>
</evidence>
<dbReference type="InterPro" id="IPR044925">
    <property type="entry name" value="His-Me_finger_sf"/>
</dbReference>
<dbReference type="SUPFAM" id="SSF54060">
    <property type="entry name" value="His-Me finger endonucleases"/>
    <property type="match status" value="1"/>
</dbReference>
<dbReference type="Gene3D" id="3.40.1800.10">
    <property type="entry name" value="His-Me finger endonucleases"/>
    <property type="match status" value="1"/>
</dbReference>
<keyword evidence="3" id="KW-1185">Reference proteome</keyword>
<dbReference type="EMBL" id="BLIR01000003">
    <property type="protein sequence ID" value="GFE40925.1"/>
    <property type="molecule type" value="Genomic_DNA"/>
</dbReference>
<feature type="region of interest" description="Disordered" evidence="1">
    <location>
        <begin position="1"/>
        <end position="67"/>
    </location>
</feature>
<evidence type="ECO:0000313" key="2">
    <source>
        <dbReference type="EMBL" id="GFE40925.1"/>
    </source>
</evidence>
<dbReference type="AlphaFoldDB" id="A0A640V209"/>
<evidence type="ECO:0000256" key="1">
    <source>
        <dbReference type="SAM" id="MobiDB-lite"/>
    </source>
</evidence>
<protein>
    <recommendedName>
        <fullName evidence="4">Recombination endonuclease VII</fullName>
    </recommendedName>
</protein>
<evidence type="ECO:0008006" key="4">
    <source>
        <dbReference type="Google" id="ProtNLM"/>
    </source>
</evidence>
<dbReference type="InterPro" id="IPR038563">
    <property type="entry name" value="Endonuclease_7_sf"/>
</dbReference>
<dbReference type="Proteomes" id="UP000431826">
    <property type="component" value="Unassembled WGS sequence"/>
</dbReference>
<sequence length="121" mass="13159">MAARTHHVAPREFVTAGVRRSGGNAVRGNPVRRSRRVPMPPGGCDDQGETGIRPIRLRPGPGQVDHALDTGKVRDVRCTNCNSALGKLRDDPDAMRRAIAYLEGNVWKPILEAPGVYQLPS</sequence>
<comment type="caution">
    <text evidence="2">The sequence shown here is derived from an EMBL/GenBank/DDBJ whole genome shotgun (WGS) entry which is preliminary data.</text>
</comment>
<gene>
    <name evidence="2" type="ORF">Stube_55980</name>
</gene>
<name>A0A640V209_9ACTN</name>
<reference evidence="2 3" key="1">
    <citation type="submission" date="2019-12" db="EMBL/GenBank/DDBJ databases">
        <title>Whole genome shotgun sequence of Streptomyces tubercidicus NBRC 13090.</title>
        <authorList>
            <person name="Ichikawa N."/>
            <person name="Kimura A."/>
            <person name="Kitahashi Y."/>
            <person name="Komaki H."/>
            <person name="Tamura T."/>
        </authorList>
    </citation>
    <scope>NUCLEOTIDE SEQUENCE [LARGE SCALE GENOMIC DNA]</scope>
    <source>
        <strain evidence="2 3">NBRC 13090</strain>
    </source>
</reference>